<dbReference type="Proteomes" id="UP000008130">
    <property type="component" value="Chromosome"/>
</dbReference>
<reference evidence="1 2" key="1">
    <citation type="journal article" date="2011" name="J. Bacteriol.">
        <title>Complete genome sequence of Polymorphum gilvum SL003B-26A1T, a crude oil-degrading bacterium from oil-polluted saline soil.</title>
        <authorList>
            <person name="Li S.G."/>
            <person name="Tang Y.Q."/>
            <person name="Nie Y."/>
            <person name="Cai M."/>
            <person name="Wu X.L."/>
        </authorList>
    </citation>
    <scope>NUCLEOTIDE SEQUENCE [LARGE SCALE GENOMIC DNA]</scope>
    <source>
        <strain evidence="2">LMG 25793 / CGMCC 1.9160 / SL003B-26A1</strain>
    </source>
</reference>
<dbReference type="KEGG" id="pgv:SL003B_1507"/>
<dbReference type="OrthoDB" id="9764216at2"/>
<sequence>MFISFFAELKGAGLPVSLREYLTLMEALDLDLAERRVEDFYYLARATLVKDESNLDKFDRVFGHVFKGLDLLSDAPAAEIPEDWLRKLAEKHLSEEEKALIESLGGFDTLMETLKKRLEEQKERHQGGSKWIGTAGTSPFGAYGYNPEGVRIGQHESRHRRAVKVWDKREFKDLDDSVELGTRNIKVALKRLRKFARTGAAEELDLDGTIRSTAHKGLLDVKMRPERRNAVKVLLFFDIGGSMDDHIKVCEELFSAARSEFKVMEHFYFHNCLYETVWKDNRRRHSERIATFDVLHKYPADYKVIFVGDASMSPYEIAYAGGSVEHWNEEPGSAWMQRVTDLYSSAVWLNPVPERHWDYTHSIRMIRELMSGRMFPLTLDGLNRAMKELAR</sequence>
<dbReference type="PATRIC" id="fig|991905.3.peg.1549"/>
<dbReference type="InterPro" id="IPR008912">
    <property type="entry name" value="Uncharacterised_CoxE"/>
</dbReference>
<dbReference type="Pfam" id="PF05762">
    <property type="entry name" value="VWA_CoxE"/>
    <property type="match status" value="1"/>
</dbReference>
<gene>
    <name evidence="1" type="ordered locus">SL003B_1507</name>
</gene>
<dbReference type="RefSeq" id="WP_013652252.1">
    <property type="nucleotide sequence ID" value="NC_015259.1"/>
</dbReference>
<evidence type="ECO:0000313" key="1">
    <source>
        <dbReference type="EMBL" id="ADZ69935.1"/>
    </source>
</evidence>
<accession>F2J409</accession>
<evidence type="ECO:0000313" key="2">
    <source>
        <dbReference type="Proteomes" id="UP000008130"/>
    </source>
</evidence>
<dbReference type="EMBL" id="CP002568">
    <property type="protein sequence ID" value="ADZ69935.1"/>
    <property type="molecule type" value="Genomic_DNA"/>
</dbReference>
<name>F2J409_POLGS</name>
<dbReference type="PANTHER" id="PTHR39338:SF7">
    <property type="entry name" value="BLL6692 PROTEIN"/>
    <property type="match status" value="1"/>
</dbReference>
<proteinExistence type="predicted"/>
<organism evidence="1 2">
    <name type="scientific">Polymorphum gilvum (strain LMG 25793 / CGMCC 1.9160 / SL003B-26A1)</name>
    <dbReference type="NCBI Taxonomy" id="991905"/>
    <lineage>
        <taxon>Bacteria</taxon>
        <taxon>Pseudomonadati</taxon>
        <taxon>Pseudomonadota</taxon>
        <taxon>Alphaproteobacteria</taxon>
        <taxon>Rhodobacterales</taxon>
        <taxon>Paracoccaceae</taxon>
        <taxon>Polymorphum</taxon>
    </lineage>
</organism>
<protein>
    <submittedName>
        <fullName evidence="1">VWA containing CoxE family protein</fullName>
    </submittedName>
</protein>
<dbReference type="PANTHER" id="PTHR39338">
    <property type="entry name" value="BLL5662 PROTEIN-RELATED"/>
    <property type="match status" value="1"/>
</dbReference>
<keyword evidence="2" id="KW-1185">Reference proteome</keyword>
<dbReference type="AlphaFoldDB" id="F2J409"/>
<dbReference type="STRING" id="991905.SL003B_1507"/>
<dbReference type="HOGENOM" id="CLU_059555_0_0_5"/>
<dbReference type="eggNOG" id="COG3825">
    <property type="taxonomic scope" value="Bacteria"/>
</dbReference>